<organism evidence="1">
    <name type="scientific">Arion vulgaris</name>
    <dbReference type="NCBI Taxonomy" id="1028688"/>
    <lineage>
        <taxon>Eukaryota</taxon>
        <taxon>Metazoa</taxon>
        <taxon>Spiralia</taxon>
        <taxon>Lophotrochozoa</taxon>
        <taxon>Mollusca</taxon>
        <taxon>Gastropoda</taxon>
        <taxon>Heterobranchia</taxon>
        <taxon>Euthyneura</taxon>
        <taxon>Panpulmonata</taxon>
        <taxon>Eupulmonata</taxon>
        <taxon>Stylommatophora</taxon>
        <taxon>Helicina</taxon>
        <taxon>Arionoidea</taxon>
        <taxon>Arionidae</taxon>
        <taxon>Arion</taxon>
    </lineage>
</organism>
<accession>A0A0B6Z9H5</accession>
<reference evidence="1" key="1">
    <citation type="submission" date="2014-12" db="EMBL/GenBank/DDBJ databases">
        <title>Insight into the proteome of Arion vulgaris.</title>
        <authorList>
            <person name="Aradska J."/>
            <person name="Bulat T."/>
            <person name="Smidak R."/>
            <person name="Sarate P."/>
            <person name="Gangsoo J."/>
            <person name="Sialana F."/>
            <person name="Bilban M."/>
            <person name="Lubec G."/>
        </authorList>
    </citation>
    <scope>NUCLEOTIDE SEQUENCE</scope>
    <source>
        <tissue evidence="1">Skin</tissue>
    </source>
</reference>
<dbReference type="EMBL" id="HACG01018137">
    <property type="protein sequence ID" value="CEK65002.1"/>
    <property type="molecule type" value="Transcribed_RNA"/>
</dbReference>
<name>A0A0B6Z9H5_9EUPU</name>
<gene>
    <name evidence="1" type="primary">ORF53592</name>
</gene>
<evidence type="ECO:0000313" key="1">
    <source>
        <dbReference type="EMBL" id="CEK65002.1"/>
    </source>
</evidence>
<feature type="non-terminal residue" evidence="1">
    <location>
        <position position="1"/>
    </location>
</feature>
<protein>
    <submittedName>
        <fullName evidence="1">Uncharacterized protein</fullName>
    </submittedName>
</protein>
<sequence length="75" mass="8465">RSAIKSRLKVHNSGVLVLQVKSGEELRKQLTFLEGVQKDLHHIRSALVAHREDEDNSVKLLFEMVDKSDLLANSS</sequence>
<dbReference type="AlphaFoldDB" id="A0A0B6Z9H5"/>
<proteinExistence type="predicted"/>